<keyword evidence="1" id="KW-0175">Coiled coil</keyword>
<organism evidence="3 4">
    <name type="scientific">Nelumbo nucifera</name>
    <name type="common">Sacred lotus</name>
    <dbReference type="NCBI Taxonomy" id="4432"/>
    <lineage>
        <taxon>Eukaryota</taxon>
        <taxon>Viridiplantae</taxon>
        <taxon>Streptophyta</taxon>
        <taxon>Embryophyta</taxon>
        <taxon>Tracheophyta</taxon>
        <taxon>Spermatophyta</taxon>
        <taxon>Magnoliopsida</taxon>
        <taxon>Proteales</taxon>
        <taxon>Nelumbonaceae</taxon>
        <taxon>Nelumbo</taxon>
    </lineage>
</organism>
<dbReference type="FunCoup" id="A0A1U8BDE3">
    <property type="interactions" value="316"/>
</dbReference>
<keyword evidence="3" id="KW-1185">Reference proteome</keyword>
<accession>A0A1U8BDE3</accession>
<evidence type="ECO:0000313" key="4">
    <source>
        <dbReference type="RefSeq" id="XP_010277923.1"/>
    </source>
</evidence>
<sequence>MSILQYPDAVKAPDLQIWNNAAFDNGGLDESAKAKDSWCPLQPIFVNQSETLESDSSKENQGPAICKSPVSVKSPMPNKPLHPNGATGRYSQGKPLKLLYKQGLLPHSPTSSDNGSDATRDVSKIDTEIEEIEMEISRLSSKLEELRLEKAERNLKEIEKRGRIVPAKFMEQKQSTKNSATARKMEERSTTSSSTKFQRRGVSLGPSEIFAGVRSRQMGKLEMTPTQSITNRRKSCFWKLQDIDEEKVTKQRGRTLSLSPKPRSCATKVQAPKQGLTTGGSKKYVKRDDGVMSSIQPKKLFKEREKSVAPKKPSKNGRVVASRYNHIPVQPAGNLTNNDRRKRSLPENEIDGKRCDKKLVSSVGKSAAFLPESGGNQVKEKRPKKRWEIPSEAEFAQKSLEDVSPASIVKMTELLPKIRTVRCITEESPRDSGPAKRVAELIGRKSYFGDEGTEVETSVCQALSFDDEEEEEEEE</sequence>
<feature type="region of interest" description="Disordered" evidence="2">
    <location>
        <begin position="329"/>
        <end position="353"/>
    </location>
</feature>
<feature type="coiled-coil region" evidence="1">
    <location>
        <begin position="122"/>
        <end position="161"/>
    </location>
</feature>
<evidence type="ECO:0000256" key="2">
    <source>
        <dbReference type="SAM" id="MobiDB-lite"/>
    </source>
</evidence>
<name>A0A1U8BDE3_NELNU</name>
<dbReference type="KEGG" id="nnu:104612264"/>
<evidence type="ECO:0000313" key="3">
    <source>
        <dbReference type="Proteomes" id="UP000189703"/>
    </source>
</evidence>
<feature type="region of interest" description="Disordered" evidence="2">
    <location>
        <begin position="50"/>
        <end position="92"/>
    </location>
</feature>
<feature type="compositionally biased region" description="Polar residues" evidence="2">
    <location>
        <begin position="172"/>
        <end position="181"/>
    </location>
</feature>
<dbReference type="RefSeq" id="XP_010277923.1">
    <property type="nucleotide sequence ID" value="XM_010279621.1"/>
</dbReference>
<dbReference type="OMA" id="WHAHSPA"/>
<gene>
    <name evidence="4" type="primary">LOC104612264</name>
</gene>
<feature type="region of interest" description="Disordered" evidence="2">
    <location>
        <begin position="366"/>
        <end position="386"/>
    </location>
</feature>
<dbReference type="OrthoDB" id="1932658at2759"/>
<protein>
    <submittedName>
        <fullName evidence="4">Uncharacterized protein LOC104612264</fullName>
    </submittedName>
</protein>
<dbReference type="AlphaFoldDB" id="A0A1U8BDE3"/>
<dbReference type="Proteomes" id="UP000189703">
    <property type="component" value="Unplaced"/>
</dbReference>
<dbReference type="eggNOG" id="ENOG502QW80">
    <property type="taxonomic scope" value="Eukaryota"/>
</dbReference>
<evidence type="ECO:0000256" key="1">
    <source>
        <dbReference type="SAM" id="Coils"/>
    </source>
</evidence>
<dbReference type="PANTHER" id="PTHR36386:SF1">
    <property type="entry name" value="OS06G0683900 PROTEIN"/>
    <property type="match status" value="1"/>
</dbReference>
<proteinExistence type="predicted"/>
<dbReference type="GeneID" id="104612264"/>
<feature type="region of interest" description="Disordered" evidence="2">
    <location>
        <begin position="251"/>
        <end position="284"/>
    </location>
</feature>
<dbReference type="PANTHER" id="PTHR36386">
    <property type="entry name" value="OS06G0683900 PROTEIN"/>
    <property type="match status" value="1"/>
</dbReference>
<feature type="compositionally biased region" description="Basic and acidic residues" evidence="2">
    <location>
        <begin position="344"/>
        <end position="353"/>
    </location>
</feature>
<reference evidence="4" key="1">
    <citation type="submission" date="2025-08" db="UniProtKB">
        <authorList>
            <consortium name="RefSeq"/>
        </authorList>
    </citation>
    <scope>IDENTIFICATION</scope>
</reference>
<feature type="region of interest" description="Disordered" evidence="2">
    <location>
        <begin position="171"/>
        <end position="201"/>
    </location>
</feature>